<dbReference type="EMBL" id="JACXWY010000004">
    <property type="protein sequence ID" value="MBD3845739.1"/>
    <property type="molecule type" value="Genomic_DNA"/>
</dbReference>
<dbReference type="Proteomes" id="UP000619295">
    <property type="component" value="Unassembled WGS sequence"/>
</dbReference>
<dbReference type="RefSeq" id="WP_038358969.1">
    <property type="nucleotide sequence ID" value="NZ_JACXWY010000004.1"/>
</dbReference>
<proteinExistence type="predicted"/>
<sequence length="74" mass="7686">MNDAKPAFDAARHCDAMAPALGLTITEDQRPAVLQFLTIAEAMAAIVFRAPLDEAAFEPAGVFRAGRSGGGEPA</sequence>
<dbReference type="AlphaFoldDB" id="A0A927E7I2"/>
<evidence type="ECO:0000313" key="2">
    <source>
        <dbReference type="Proteomes" id="UP000619295"/>
    </source>
</evidence>
<comment type="caution">
    <text evidence="1">The sequence shown here is derived from an EMBL/GenBank/DDBJ whole genome shotgun (WGS) entry which is preliminary data.</text>
</comment>
<keyword evidence="2" id="KW-1185">Reference proteome</keyword>
<reference evidence="1" key="1">
    <citation type="submission" date="2020-09" db="EMBL/GenBank/DDBJ databases">
        <title>Bosea spartocytisi sp. nov. a root nodule endophyte of Spartocytisus supranubius in the high mountain ecosystem fo the Teide National Park (Canary Islands, Spain).</title>
        <authorList>
            <person name="Pulido-Suarez L."/>
            <person name="Peix A."/>
            <person name="Igual J.M."/>
            <person name="Socas-Perez N."/>
            <person name="Velazquez E."/>
            <person name="Flores-Felix J.D."/>
            <person name="Leon-Barrios M."/>
        </authorList>
    </citation>
    <scope>NUCLEOTIDE SEQUENCE</scope>
    <source>
        <strain evidence="1">SSUT16</strain>
    </source>
</reference>
<evidence type="ECO:0000313" key="1">
    <source>
        <dbReference type="EMBL" id="MBD3845739.1"/>
    </source>
</evidence>
<dbReference type="Pfam" id="PF13318">
    <property type="entry name" value="AtzG-like"/>
    <property type="match status" value="1"/>
</dbReference>
<accession>A0A927E7I2</accession>
<name>A0A927E7I2_9HYPH</name>
<protein>
    <submittedName>
        <fullName evidence="1">DUF4089 domain-containing protein</fullName>
    </submittedName>
</protein>
<dbReference type="InterPro" id="IPR025148">
    <property type="entry name" value="AtzG-like"/>
</dbReference>
<gene>
    <name evidence="1" type="ORF">IED13_08520</name>
</gene>
<organism evidence="1 2">
    <name type="scientific">Bosea spartocytisi</name>
    <dbReference type="NCBI Taxonomy" id="2773451"/>
    <lineage>
        <taxon>Bacteria</taxon>
        <taxon>Pseudomonadati</taxon>
        <taxon>Pseudomonadota</taxon>
        <taxon>Alphaproteobacteria</taxon>
        <taxon>Hyphomicrobiales</taxon>
        <taxon>Boseaceae</taxon>
        <taxon>Bosea</taxon>
    </lineage>
</organism>